<dbReference type="InterPro" id="IPR001279">
    <property type="entry name" value="Metallo-B-lactamas"/>
</dbReference>
<evidence type="ECO:0000313" key="3">
    <source>
        <dbReference type="Proteomes" id="UP001150259"/>
    </source>
</evidence>
<dbReference type="Pfam" id="PF00753">
    <property type="entry name" value="Lactamase_B"/>
    <property type="match status" value="1"/>
</dbReference>
<dbReference type="SMART" id="SM00849">
    <property type="entry name" value="Lactamase_B"/>
    <property type="match status" value="1"/>
</dbReference>
<organism evidence="2 3">
    <name type="scientific">Intrasporangium calvum</name>
    <dbReference type="NCBI Taxonomy" id="53358"/>
    <lineage>
        <taxon>Bacteria</taxon>
        <taxon>Bacillati</taxon>
        <taxon>Actinomycetota</taxon>
        <taxon>Actinomycetes</taxon>
        <taxon>Micrococcales</taxon>
        <taxon>Intrasporangiaceae</taxon>
        <taxon>Intrasporangium</taxon>
    </lineage>
</organism>
<protein>
    <submittedName>
        <fullName evidence="2">MBL fold metallo-hydrolase</fullName>
    </submittedName>
</protein>
<comment type="caution">
    <text evidence="2">The sequence shown here is derived from an EMBL/GenBank/DDBJ whole genome shotgun (WGS) entry which is preliminary data.</text>
</comment>
<dbReference type="PANTHER" id="PTHR23131:SF4">
    <property type="entry name" value="METALLO-BETA-LACTAMASE SUPERFAMILY POTEIN"/>
    <property type="match status" value="1"/>
</dbReference>
<reference evidence="2 3" key="1">
    <citation type="submission" date="2022-11" db="EMBL/GenBank/DDBJ databases">
        <title>Anaerobic phenanthrene biodegradation by a DNRA strain PheN6.</title>
        <authorList>
            <person name="Zhang Z."/>
        </authorList>
    </citation>
    <scope>NUCLEOTIDE SEQUENCE [LARGE SCALE GENOMIC DNA]</scope>
    <source>
        <strain evidence="2 3">PheN6</strain>
    </source>
</reference>
<name>A0ABT5GEG7_9MICO</name>
<dbReference type="Proteomes" id="UP001150259">
    <property type="component" value="Unassembled WGS sequence"/>
</dbReference>
<gene>
    <name evidence="2" type="ORF">OO014_04555</name>
</gene>
<keyword evidence="3" id="KW-1185">Reference proteome</keyword>
<feature type="domain" description="Metallo-beta-lactamase" evidence="1">
    <location>
        <begin position="45"/>
        <end position="256"/>
    </location>
</feature>
<dbReference type="SUPFAM" id="SSF56281">
    <property type="entry name" value="Metallo-hydrolase/oxidoreductase"/>
    <property type="match status" value="1"/>
</dbReference>
<dbReference type="Gene3D" id="3.60.15.10">
    <property type="entry name" value="Ribonuclease Z/Hydroxyacylglutathione hydrolase-like"/>
    <property type="match status" value="1"/>
</dbReference>
<accession>A0ABT5GEG7</accession>
<proteinExistence type="predicted"/>
<dbReference type="InterPro" id="IPR036866">
    <property type="entry name" value="RibonucZ/Hydroxyglut_hydro"/>
</dbReference>
<dbReference type="InterPro" id="IPR050662">
    <property type="entry name" value="Sec-metab_biosynth-thioest"/>
</dbReference>
<dbReference type="RefSeq" id="WP_272461094.1">
    <property type="nucleotide sequence ID" value="NZ_JAPFQL010000012.1"/>
</dbReference>
<dbReference type="EMBL" id="JAPFQL010000012">
    <property type="protein sequence ID" value="MDC5696519.1"/>
    <property type="molecule type" value="Genomic_DNA"/>
</dbReference>
<evidence type="ECO:0000259" key="1">
    <source>
        <dbReference type="SMART" id="SM00849"/>
    </source>
</evidence>
<sequence>MVRPDVIPTSPDQVRAWAERQLPDLERVAPDVWAIPVPVDNPIRYTFAYLVAGPHDAVVIDPGPDSPEAAAAWDAAFAAIGIAPHRLRGIVVTHFHFDHWEGAGQLAAKTGAWVALGAAETDWVQGLTDHQVGEHSATARFTAWGVPAAEARVLAQTEDYGHARRYFQPDHHLLHGQTLPLAGEDIQVLHTPGHTPGHVCLHDRRRNLLFSGDHLLPTISSHVALNPFGYSDPLMQYLESLVMLRHLEDAEVLPAHQYRFAGVHRRVEELEQEVAARLSEVRRLLHADGGATIWELAQRLSWSRPWTEFNALSRRMAVGEAAAFVAHVRSASGDEGLTGTR</sequence>
<dbReference type="PANTHER" id="PTHR23131">
    <property type="entry name" value="ENDORIBONUCLEASE LACTB2"/>
    <property type="match status" value="1"/>
</dbReference>
<evidence type="ECO:0000313" key="2">
    <source>
        <dbReference type="EMBL" id="MDC5696519.1"/>
    </source>
</evidence>